<sequence length="526" mass="57888">MSRPGRRNSASDLPQSSLLKPPATGHCAAAPASSRGQHHMSDKVSRRQFAALAGLSAAAIANPLDGADAKPAAAASRDSGFPEGFLWGTATSSYQVEGAVNEGGRGASIWDRFVRIPGKIEDGSTGDRANEHYHRYKEDIALIKELGCKAYRFSIAWPRVFPDGDGKPNPGGLDFYNRLVDELLKNGIEPWMTLYHWDLPQSLQDRFGGWRSTETCKIFGDYAAYVAERLTDRVKNVFTLNESGRFVQFGYGLGIDAPGVTLPQGEVNQVRHNSALAHGLAVQAVRAHGRRGTRVGPAENIDVCVPAIDTPEHVRAAEIALREMNAGYLNVIMTGSYTEAFLKYAGANAPKYTDAELKIISSPVDFLGLNIYAPQNYVVPSDQGAGFMPLPIPKSFPHMNSDWLRVAPETIYWVPKLAAKIWKTDAIYISENGTSGDDVVTPDGKIYDTDRIMYLRNYLAQLQRATAEGVPVRGYFLWSLMDNFEWVFGLSKRFGLYHVNFDTQVRTPKLSASYYRNVIARNAAGV</sequence>
<dbReference type="OrthoDB" id="9765195at2"/>
<dbReference type="eggNOG" id="COG2723">
    <property type="taxonomic scope" value="Bacteria"/>
</dbReference>
<evidence type="ECO:0000256" key="4">
    <source>
        <dbReference type="ARBA" id="ARBA00022801"/>
    </source>
</evidence>
<evidence type="ECO:0000256" key="9">
    <source>
        <dbReference type="PIRSR" id="PIRSR617736-1"/>
    </source>
</evidence>
<dbReference type="GO" id="GO:0008422">
    <property type="term" value="F:beta-glucosidase activity"/>
    <property type="evidence" value="ECO:0000318"/>
    <property type="project" value="GO_Central"/>
</dbReference>
<dbReference type="CAZy" id="GH1">
    <property type="family name" value="Glycoside Hydrolase Family 1"/>
</dbReference>
<comment type="similarity">
    <text evidence="2 11">Belongs to the glycosyl hydrolase 1 family.</text>
</comment>
<dbReference type="PATRIC" id="fig|224911.5.peg.6313"/>
<feature type="active site" description="Nucleophile" evidence="9">
    <location>
        <position position="431"/>
    </location>
</feature>
<feature type="binding site" evidence="10">
    <location>
        <position position="95"/>
    </location>
    <ligand>
        <name>substrate</name>
    </ligand>
</feature>
<gene>
    <name evidence="13" type="ordered locus">bll6177</name>
</gene>
<proteinExistence type="inferred from homology"/>
<dbReference type="SUPFAM" id="SSF51445">
    <property type="entry name" value="(Trans)glycosidases"/>
    <property type="match status" value="1"/>
</dbReference>
<organism evidence="13 14">
    <name type="scientific">Bradyrhizobium diazoefficiens (strain JCM 10833 / BCRC 13528 / IAM 13628 / NBRC 14792 / USDA 110)</name>
    <dbReference type="NCBI Taxonomy" id="224911"/>
    <lineage>
        <taxon>Bacteria</taxon>
        <taxon>Pseudomonadati</taxon>
        <taxon>Pseudomonadota</taxon>
        <taxon>Alphaproteobacteria</taxon>
        <taxon>Hyphomicrobiales</taxon>
        <taxon>Nitrobacteraceae</taxon>
        <taxon>Bradyrhizobium</taxon>
    </lineage>
</organism>
<dbReference type="GO" id="GO:0030245">
    <property type="term" value="P:cellulose catabolic process"/>
    <property type="evidence" value="ECO:0007669"/>
    <property type="project" value="UniProtKB-KW"/>
</dbReference>
<evidence type="ECO:0000256" key="10">
    <source>
        <dbReference type="PIRSR" id="PIRSR617736-2"/>
    </source>
</evidence>
<dbReference type="PANTHER" id="PTHR10353:SF36">
    <property type="entry name" value="LP05116P"/>
    <property type="match status" value="1"/>
</dbReference>
<evidence type="ECO:0000256" key="7">
    <source>
        <dbReference type="ARBA" id="ARBA00023295"/>
    </source>
</evidence>
<comment type="catalytic activity">
    <reaction evidence="1 11">
        <text>Hydrolysis of terminal, non-reducing beta-D-glucosyl residues with release of beta-D-glucose.</text>
        <dbReference type="EC" id="3.2.1.21"/>
    </reaction>
</comment>
<dbReference type="InParanoid" id="Q89H18"/>
<dbReference type="EnsemblBacteria" id="BAC51442">
    <property type="protein sequence ID" value="BAC51442"/>
    <property type="gene ID" value="BAC51442"/>
</dbReference>
<dbReference type="InterPro" id="IPR001360">
    <property type="entry name" value="Glyco_hydro_1"/>
</dbReference>
<dbReference type="NCBIfam" id="TIGR03356">
    <property type="entry name" value="BGL"/>
    <property type="match status" value="1"/>
</dbReference>
<dbReference type="GO" id="GO:0005829">
    <property type="term" value="C:cytosol"/>
    <property type="evidence" value="ECO:0000318"/>
    <property type="project" value="GO_Central"/>
</dbReference>
<evidence type="ECO:0000256" key="8">
    <source>
        <dbReference type="ARBA" id="ARBA00023326"/>
    </source>
</evidence>
<feature type="compositionally biased region" description="Polar residues" evidence="12">
    <location>
        <begin position="8"/>
        <end position="18"/>
    </location>
</feature>
<reference evidence="14" key="1">
    <citation type="journal article" date="2002" name="DNA Res.">
        <title>Complete genomic sequence of nitrogen-fixing symbiotic bacterium Bradyrhizobium japonicum USDA110.</title>
        <authorList>
            <person name="Kaneko T."/>
            <person name="Nakamura Y."/>
            <person name="Sato S."/>
            <person name="Minamisawa K."/>
            <person name="Uchiumi T."/>
            <person name="Sasamoto S."/>
            <person name="Watanabe A."/>
            <person name="Idesawa K."/>
            <person name="Iriguchi M."/>
            <person name="Kawashima K."/>
            <person name="Kohara M."/>
            <person name="Matsumoto M."/>
            <person name="Shimpo S."/>
            <person name="Tsuruoka H."/>
            <person name="Wada T."/>
            <person name="Yamada M."/>
            <person name="Tabata S."/>
        </authorList>
    </citation>
    <scope>NUCLEOTIDE SEQUENCE [LARGE SCALE GENOMIC DNA]</scope>
    <source>
        <strain evidence="14">JCM 10833 / BCRC 13528 / IAM 13628 / NBRC 14792 / USDA 110</strain>
    </source>
</reference>
<dbReference type="AlphaFoldDB" id="Q89H18"/>
<dbReference type="KEGG" id="bja:bll6177"/>
<evidence type="ECO:0000313" key="14">
    <source>
        <dbReference type="Proteomes" id="UP000002526"/>
    </source>
</evidence>
<accession>Q89H18</accession>
<evidence type="ECO:0000256" key="5">
    <source>
        <dbReference type="ARBA" id="ARBA00023001"/>
    </source>
</evidence>
<dbReference type="Gene3D" id="3.20.20.80">
    <property type="entry name" value="Glycosidases"/>
    <property type="match status" value="1"/>
</dbReference>
<dbReference type="Pfam" id="PF00232">
    <property type="entry name" value="Glyco_hydro_1"/>
    <property type="match status" value="1"/>
</dbReference>
<evidence type="ECO:0000313" key="13">
    <source>
        <dbReference type="EMBL" id="BAC51442.1"/>
    </source>
</evidence>
<dbReference type="InterPro" id="IPR033132">
    <property type="entry name" value="GH_1_N_CS"/>
</dbReference>
<dbReference type="InterPro" id="IPR006311">
    <property type="entry name" value="TAT_signal"/>
</dbReference>
<name>Q89H18_BRADU</name>
<dbReference type="PROSITE" id="PS51318">
    <property type="entry name" value="TAT"/>
    <property type="match status" value="1"/>
</dbReference>
<protein>
    <recommendedName>
        <fullName evidence="3 11">Beta-glucosidase</fullName>
        <ecNumber evidence="3 11">3.2.1.21</ecNumber>
    </recommendedName>
</protein>
<evidence type="ECO:0000256" key="12">
    <source>
        <dbReference type="SAM" id="MobiDB-lite"/>
    </source>
</evidence>
<feature type="binding site" evidence="10">
    <location>
        <position position="196"/>
    </location>
    <ligand>
        <name>substrate</name>
    </ligand>
</feature>
<evidence type="ECO:0000256" key="2">
    <source>
        <dbReference type="ARBA" id="ARBA00010838"/>
    </source>
</evidence>
<keyword evidence="8" id="KW-0624">Polysaccharide degradation</keyword>
<keyword evidence="4 11" id="KW-0378">Hydrolase</keyword>
<evidence type="ECO:0000256" key="6">
    <source>
        <dbReference type="ARBA" id="ARBA00023277"/>
    </source>
</evidence>
<keyword evidence="14" id="KW-1185">Reference proteome</keyword>
<evidence type="ECO:0000256" key="1">
    <source>
        <dbReference type="ARBA" id="ARBA00000448"/>
    </source>
</evidence>
<keyword evidence="7 11" id="KW-0326">Glycosidase</keyword>
<dbReference type="InterPro" id="IPR017853">
    <property type="entry name" value="GH"/>
</dbReference>
<dbReference type="InterPro" id="IPR017736">
    <property type="entry name" value="Glyco_hydro_1_beta-glucosidase"/>
</dbReference>
<evidence type="ECO:0000256" key="3">
    <source>
        <dbReference type="ARBA" id="ARBA00012744"/>
    </source>
</evidence>
<dbReference type="FunCoup" id="Q89H18">
    <property type="interactions" value="562"/>
</dbReference>
<dbReference type="PRINTS" id="PR00131">
    <property type="entry name" value="GLHYDRLASE1"/>
</dbReference>
<feature type="binding site" evidence="10">
    <location>
        <begin position="485"/>
        <end position="486"/>
    </location>
    <ligand>
        <name>substrate</name>
    </ligand>
</feature>
<dbReference type="PhylomeDB" id="Q89H18"/>
<feature type="binding site" evidence="10">
    <location>
        <position position="478"/>
    </location>
    <ligand>
        <name>substrate</name>
    </ligand>
</feature>
<dbReference type="STRING" id="224911.AAV28_28435"/>
<keyword evidence="6" id="KW-0119">Carbohydrate metabolism</keyword>
<feature type="binding site" evidence="10">
    <location>
        <position position="241"/>
    </location>
    <ligand>
        <name>substrate</name>
    </ligand>
</feature>
<feature type="binding site" evidence="10">
    <location>
        <position position="372"/>
    </location>
    <ligand>
        <name>substrate</name>
    </ligand>
</feature>
<dbReference type="PROSITE" id="PS00653">
    <property type="entry name" value="GLYCOSYL_HYDROL_F1_2"/>
    <property type="match status" value="1"/>
</dbReference>
<dbReference type="EMBL" id="BA000040">
    <property type="protein sequence ID" value="BAC51442.1"/>
    <property type="molecule type" value="Genomic_DNA"/>
</dbReference>
<dbReference type="GO" id="GO:0016052">
    <property type="term" value="P:carbohydrate catabolic process"/>
    <property type="evidence" value="ECO:0000318"/>
    <property type="project" value="GO_Central"/>
</dbReference>
<keyword evidence="5" id="KW-0136">Cellulose degradation</keyword>
<dbReference type="FunFam" id="3.20.20.80:FF:000232">
    <property type="entry name" value="Beta-glucosidase"/>
    <property type="match status" value="1"/>
</dbReference>
<dbReference type="Proteomes" id="UP000002526">
    <property type="component" value="Chromosome"/>
</dbReference>
<feature type="active site" description="Proton donor" evidence="9">
    <location>
        <position position="242"/>
    </location>
</feature>
<dbReference type="PANTHER" id="PTHR10353">
    <property type="entry name" value="GLYCOSYL HYDROLASE"/>
    <property type="match status" value="1"/>
</dbReference>
<feature type="region of interest" description="Disordered" evidence="12">
    <location>
        <begin position="1"/>
        <end position="44"/>
    </location>
</feature>
<dbReference type="HOGENOM" id="CLU_001859_1_0_5"/>
<evidence type="ECO:0000256" key="11">
    <source>
        <dbReference type="RuleBase" id="RU361175"/>
    </source>
</evidence>
<dbReference type="EC" id="3.2.1.21" evidence="3 11"/>